<feature type="compositionally biased region" description="Basic and acidic residues" evidence="1">
    <location>
        <begin position="544"/>
        <end position="553"/>
    </location>
</feature>
<feature type="region of interest" description="Disordered" evidence="1">
    <location>
        <begin position="454"/>
        <end position="505"/>
    </location>
</feature>
<dbReference type="PANTHER" id="PTHR31680:SF15">
    <property type="entry name" value="PROTEIN LONGIFOLIA 2"/>
    <property type="match status" value="1"/>
</dbReference>
<dbReference type="Pfam" id="PF14309">
    <property type="entry name" value="DUF4378"/>
    <property type="match status" value="1"/>
</dbReference>
<feature type="region of interest" description="Disordered" evidence="1">
    <location>
        <begin position="329"/>
        <end position="358"/>
    </location>
</feature>
<dbReference type="GO" id="GO:0051513">
    <property type="term" value="P:regulation of monopolar cell growth"/>
    <property type="evidence" value="ECO:0007669"/>
    <property type="project" value="InterPro"/>
</dbReference>
<feature type="compositionally biased region" description="Polar residues" evidence="1">
    <location>
        <begin position="554"/>
        <end position="564"/>
    </location>
</feature>
<dbReference type="InterPro" id="IPR025486">
    <property type="entry name" value="DUF4378"/>
</dbReference>
<name>A0A6A1VF81_9ROSI</name>
<accession>A0A6A1VF81</accession>
<protein>
    <submittedName>
        <fullName evidence="3">Protein LONGIFOLIA 2</fullName>
    </submittedName>
</protein>
<feature type="region of interest" description="Disordered" evidence="1">
    <location>
        <begin position="370"/>
        <end position="398"/>
    </location>
</feature>
<feature type="compositionally biased region" description="Polar residues" evidence="1">
    <location>
        <begin position="373"/>
        <end position="398"/>
    </location>
</feature>
<reference evidence="3 4" key="1">
    <citation type="journal article" date="2019" name="Plant Biotechnol. J.">
        <title>The red bayberry genome and genetic basis of sex determination.</title>
        <authorList>
            <person name="Jia H.M."/>
            <person name="Jia H.J."/>
            <person name="Cai Q.L."/>
            <person name="Wang Y."/>
            <person name="Zhao H.B."/>
            <person name="Yang W.F."/>
            <person name="Wang G.Y."/>
            <person name="Li Y.H."/>
            <person name="Zhan D.L."/>
            <person name="Shen Y.T."/>
            <person name="Niu Q.F."/>
            <person name="Chang L."/>
            <person name="Qiu J."/>
            <person name="Zhao L."/>
            <person name="Xie H.B."/>
            <person name="Fu W.Y."/>
            <person name="Jin J."/>
            <person name="Li X.W."/>
            <person name="Jiao Y."/>
            <person name="Zhou C.C."/>
            <person name="Tu T."/>
            <person name="Chai C.Y."/>
            <person name="Gao J.L."/>
            <person name="Fan L.J."/>
            <person name="van de Weg E."/>
            <person name="Wang J.Y."/>
            <person name="Gao Z.S."/>
        </authorList>
    </citation>
    <scope>NUCLEOTIDE SEQUENCE [LARGE SCALE GENOMIC DNA]</scope>
    <source>
        <tissue evidence="3">Leaves</tissue>
    </source>
</reference>
<keyword evidence="4" id="KW-1185">Reference proteome</keyword>
<feature type="region of interest" description="Disordered" evidence="1">
    <location>
        <begin position="276"/>
        <end position="301"/>
    </location>
</feature>
<sequence length="1045" mass="116069">MSTRLLRTLTDENQDLQKQIGCMNGIFQLFDRHNFLGGRCINSRSHKRLLPGQNGNQGTEPDTALQKNTGRNPKLVKEKKQVSTESSKTSLSSSTSSSFSSLDYKTAQFEPPSSNQLIFSKTLARPMNKQNASLLSSPRSLDLREVVKGSINREVRALSIKTAGKEDAAGSTLTYIDSPRPLQPTKSVCRASGLNNSARNPAKPWGASRNHKEEKDGLMLSSLKDAPRLSYDGRVSQEVSKSTIRLKELPRLSLDSREGSLRGTASETTKNFLLKDLHRRNGNSSTVLNQQQEPESSKPPSSIIAKLMGLEAFPQSTATTANPLGIISSCRTTKSPSPESYRTIDGNKQNRICGSPRNLQKDPIAVRLKNDDSVLSPTSKSKLRTQPTPWRQPHGCQSSQQTAFNYGEATSRASNSSPSVYGEIEKRLAELEFKKSGKDLRALKQILEAMQKTKGALETKSEQASNFDSQTSTNRVSHQSSTLASPRRLKNKDPISSTVEGLHSPKSYKSPVVVMKPVNLTRRTSDRASSTIPTGSMSGLCKHGHTENGRNIDMRTSTDLTPRSNHLKDNFSRLSCSTDKHINVKTSKSTPALKVSRRIIRENTKSSETVSPRPQQRKLGLQKQSPPTIPSSDSSKTMRQHSRQPMGSDSRDRQLGPKSPSLQQCNDQSSESSSDWRDPSHQGDTVSLQSESNISSCSHINREITSSNQSDKTTSSFQQDGLKEKNPERFSGDRVMVEPAIATLEQPSPVSVLDATFYRDESPSPVKKISNAFKDYEAQDDDEEEWIPIDHAQPKYTISSFSADSVNQKSKSTHHLLQNLPQIDCTGEEPITNYIAALNEDTNSDHRYVSEILLASGLLRDLDFGSMTTHLQTSGHPLSSNLFLALEQKNTSAGLLNDKQSNKRILKSEPSEKIQRILIFDIVNEILVRKLLLEGPPQQWFSPNMLAGRKPRGQQLLEELCSELDQLQNNNPKRSLHEEDDSLESIIWENLMHHSMDWNCNHEIPNLVLDLERLIFKDLITEVVNSEGAGLQGQPGGRCRKLFSM</sequence>
<feature type="compositionally biased region" description="Polar residues" evidence="1">
    <location>
        <begin position="329"/>
        <end position="352"/>
    </location>
</feature>
<feature type="region of interest" description="Disordered" evidence="1">
    <location>
        <begin position="585"/>
        <end position="733"/>
    </location>
</feature>
<evidence type="ECO:0000259" key="2">
    <source>
        <dbReference type="Pfam" id="PF14309"/>
    </source>
</evidence>
<feature type="compositionally biased region" description="Polar residues" evidence="1">
    <location>
        <begin position="462"/>
        <end position="484"/>
    </location>
</feature>
<feature type="compositionally biased region" description="Polar residues" evidence="1">
    <location>
        <begin position="682"/>
        <end position="719"/>
    </location>
</feature>
<evidence type="ECO:0000313" key="3">
    <source>
        <dbReference type="EMBL" id="KAB1211532.1"/>
    </source>
</evidence>
<comment type="caution">
    <text evidence="3">The sequence shown here is derived from an EMBL/GenBank/DDBJ whole genome shotgun (WGS) entry which is preliminary data.</text>
</comment>
<gene>
    <name evidence="3" type="ORF">CJ030_MR6G013274</name>
</gene>
<dbReference type="EMBL" id="RXIC02000024">
    <property type="protein sequence ID" value="KAB1211532.1"/>
    <property type="molecule type" value="Genomic_DNA"/>
</dbReference>
<feature type="compositionally biased region" description="Polar residues" evidence="1">
    <location>
        <begin position="622"/>
        <end position="647"/>
    </location>
</feature>
<feature type="compositionally biased region" description="Low complexity" evidence="1">
    <location>
        <begin position="290"/>
        <end position="301"/>
    </location>
</feature>
<feature type="compositionally biased region" description="Polar residues" evidence="1">
    <location>
        <begin position="53"/>
        <end position="71"/>
    </location>
</feature>
<dbReference type="AlphaFoldDB" id="A0A6A1VF81"/>
<feature type="domain" description="DUF4378" evidence="2">
    <location>
        <begin position="845"/>
        <end position="1022"/>
    </location>
</feature>
<dbReference type="InterPro" id="IPR033334">
    <property type="entry name" value="LNG1/2"/>
</dbReference>
<feature type="compositionally biased region" description="Polar residues" evidence="1">
    <location>
        <begin position="527"/>
        <end position="537"/>
    </location>
</feature>
<feature type="region of interest" description="Disordered" evidence="1">
    <location>
        <begin position="520"/>
        <end position="572"/>
    </location>
</feature>
<feature type="region of interest" description="Disordered" evidence="1">
    <location>
        <begin position="46"/>
        <end position="99"/>
    </location>
</feature>
<evidence type="ECO:0000256" key="1">
    <source>
        <dbReference type="SAM" id="MobiDB-lite"/>
    </source>
</evidence>
<feature type="compositionally biased region" description="Low complexity" evidence="1">
    <location>
        <begin position="83"/>
        <end position="99"/>
    </location>
</feature>
<dbReference type="PANTHER" id="PTHR31680">
    <property type="entry name" value="LONGIFOLIA PROTEIN"/>
    <property type="match status" value="1"/>
</dbReference>
<organism evidence="3 4">
    <name type="scientific">Morella rubra</name>
    <name type="common">Chinese bayberry</name>
    <dbReference type="NCBI Taxonomy" id="262757"/>
    <lineage>
        <taxon>Eukaryota</taxon>
        <taxon>Viridiplantae</taxon>
        <taxon>Streptophyta</taxon>
        <taxon>Embryophyta</taxon>
        <taxon>Tracheophyta</taxon>
        <taxon>Spermatophyta</taxon>
        <taxon>Magnoliopsida</taxon>
        <taxon>eudicotyledons</taxon>
        <taxon>Gunneridae</taxon>
        <taxon>Pentapetalae</taxon>
        <taxon>rosids</taxon>
        <taxon>fabids</taxon>
        <taxon>Fagales</taxon>
        <taxon>Myricaceae</taxon>
        <taxon>Morella</taxon>
    </lineage>
</organism>
<dbReference type="Proteomes" id="UP000516437">
    <property type="component" value="Chromosome 6"/>
</dbReference>
<evidence type="ECO:0000313" key="4">
    <source>
        <dbReference type="Proteomes" id="UP000516437"/>
    </source>
</evidence>
<feature type="compositionally biased region" description="Basic and acidic residues" evidence="1">
    <location>
        <begin position="721"/>
        <end position="733"/>
    </location>
</feature>
<feature type="region of interest" description="Disordered" evidence="1">
    <location>
        <begin position="190"/>
        <end position="215"/>
    </location>
</feature>
<dbReference type="OrthoDB" id="769613at2759"/>
<proteinExistence type="predicted"/>